<comment type="caution">
    <text evidence="2">The sequence shown here is derived from an EMBL/GenBank/DDBJ whole genome shotgun (WGS) entry which is preliminary data.</text>
</comment>
<proteinExistence type="predicted"/>
<name>A0A4S1CAN7_9BACT</name>
<dbReference type="Proteomes" id="UP000306416">
    <property type="component" value="Unassembled WGS sequence"/>
</dbReference>
<dbReference type="AlphaFoldDB" id="A0A4S1CAN7"/>
<keyword evidence="1" id="KW-0732">Signal</keyword>
<feature type="chain" id="PRO_5020217687" description="TIGR03016 family PEP-CTERM system-associated outer membrane protein" evidence="1">
    <location>
        <begin position="22"/>
        <end position="653"/>
    </location>
</feature>
<sequence>MRSKLLFIPLSLLLVPEWAAAQVTNVLALRNLRQSVETTYHLKAAQADLVSTTQQSLQEDYHLGLDYAIYRARLLHGEIGLDLRADQNLYMGNERSTNDTYGFGVLYNITGIFLDRFPYPLSFSFTSDIADVPREFASSYQQKSNSLALHLPISSTFLPITFGYNRTSNQTSGLELDSRSQSDSYTFGASHNYKNSETYFTIVGSTLNLTTDNDVESQQSSNIDANLRNSLNFSTASLNRILNSRAHVVTQRGVNESRTTDLGASLSWDLGRALESGTDYSFTMREEPTQIQRTHNARAWLQHRLFKSLTTRIEAEGNDRSLSAGSEQSGGGGLMLDYHKLLPRDSRMQLTAGRHYLVTANKLSDSGIDIFAEVRPVDELLFVTLDQQNVVEGSVKVWNQARTKQYDEGIDYTVRQNGPYTEVVVKTGTSSIHVKDILSIDYKVLVNSNITYSTTNDALGADFTFLENKYRVFANWNRTSQELISGSADQINLAGSNSYRLGGDTRFDDDAGTLSVEYTRLVSSAEKSQTYKGAFMRSGSWMQGRYTMNLTDRYLIRESDLVSKGNTGGNTSNVFSASGSYSKMLENTALVTATSNLLNNTGYIDNTNLSLSLDVRWSVRKLTFNVNTQANFRYSGSGWTSDQTLMLRMARQF</sequence>
<evidence type="ECO:0008006" key="4">
    <source>
        <dbReference type="Google" id="ProtNLM"/>
    </source>
</evidence>
<feature type="signal peptide" evidence="1">
    <location>
        <begin position="1"/>
        <end position="21"/>
    </location>
</feature>
<evidence type="ECO:0000313" key="3">
    <source>
        <dbReference type="Proteomes" id="UP000306416"/>
    </source>
</evidence>
<protein>
    <recommendedName>
        <fullName evidence="4">TIGR03016 family PEP-CTERM system-associated outer membrane protein</fullName>
    </recommendedName>
</protein>
<gene>
    <name evidence="2" type="ORF">E4633_18515</name>
</gene>
<dbReference type="RefSeq" id="WP_135872515.1">
    <property type="nucleotide sequence ID" value="NZ_SRSC01000005.1"/>
</dbReference>
<reference evidence="2 3" key="1">
    <citation type="submission" date="2019-04" db="EMBL/GenBank/DDBJ databases">
        <title>Geobacter oryzae sp. nov., ferric-reducing bacteria isolated from paddy soil.</title>
        <authorList>
            <person name="Xu Z."/>
            <person name="Masuda Y."/>
            <person name="Itoh H."/>
            <person name="Senoo K."/>
        </authorList>
    </citation>
    <scope>NUCLEOTIDE SEQUENCE [LARGE SCALE GENOMIC DNA]</scope>
    <source>
        <strain evidence="2 3">Red111</strain>
    </source>
</reference>
<accession>A0A4S1CAN7</accession>
<evidence type="ECO:0000256" key="1">
    <source>
        <dbReference type="SAM" id="SignalP"/>
    </source>
</evidence>
<keyword evidence="3" id="KW-1185">Reference proteome</keyword>
<dbReference type="EMBL" id="SRSC01000005">
    <property type="protein sequence ID" value="TGU70193.1"/>
    <property type="molecule type" value="Genomic_DNA"/>
</dbReference>
<evidence type="ECO:0000313" key="2">
    <source>
        <dbReference type="EMBL" id="TGU70193.1"/>
    </source>
</evidence>
<organism evidence="2 3">
    <name type="scientific">Geomonas terrae</name>
    <dbReference type="NCBI Taxonomy" id="2562681"/>
    <lineage>
        <taxon>Bacteria</taxon>
        <taxon>Pseudomonadati</taxon>
        <taxon>Thermodesulfobacteriota</taxon>
        <taxon>Desulfuromonadia</taxon>
        <taxon>Geobacterales</taxon>
        <taxon>Geobacteraceae</taxon>
        <taxon>Geomonas</taxon>
    </lineage>
</organism>